<dbReference type="OrthoDB" id="1912576at2"/>
<keyword evidence="1" id="KW-0812">Transmembrane</keyword>
<dbReference type="RefSeq" id="WP_136008174.1">
    <property type="nucleotide sequence ID" value="NZ_SRYR01000015.1"/>
</dbReference>
<dbReference type="AlphaFoldDB" id="A0A4S2DE75"/>
<evidence type="ECO:0000313" key="3">
    <source>
        <dbReference type="Proteomes" id="UP000306888"/>
    </source>
</evidence>
<keyword evidence="1" id="KW-1133">Transmembrane helix</keyword>
<evidence type="ECO:0000256" key="1">
    <source>
        <dbReference type="SAM" id="Phobius"/>
    </source>
</evidence>
<proteinExistence type="predicted"/>
<protein>
    <recommendedName>
        <fullName evidence="4">SdpI family protein</fullName>
    </recommendedName>
</protein>
<dbReference type="Proteomes" id="UP000306888">
    <property type="component" value="Unassembled WGS sequence"/>
</dbReference>
<reference evidence="2 3" key="1">
    <citation type="submission" date="2019-04" db="EMBL/GenBank/DDBJ databases">
        <title>Microbes associate with the intestines of laboratory mice.</title>
        <authorList>
            <person name="Navarre W."/>
            <person name="Wong E."/>
            <person name="Huang K."/>
            <person name="Tropini C."/>
            <person name="Ng K."/>
            <person name="Yu B."/>
        </authorList>
    </citation>
    <scope>NUCLEOTIDE SEQUENCE [LARGE SCALE GENOMIC DNA]</scope>
    <source>
        <strain evidence="2 3">NM50_B9-20</strain>
    </source>
</reference>
<feature type="transmembrane region" description="Helical" evidence="1">
    <location>
        <begin position="6"/>
        <end position="24"/>
    </location>
</feature>
<feature type="transmembrane region" description="Helical" evidence="1">
    <location>
        <begin position="83"/>
        <end position="102"/>
    </location>
</feature>
<evidence type="ECO:0000313" key="2">
    <source>
        <dbReference type="EMBL" id="TGY40258.1"/>
    </source>
</evidence>
<evidence type="ECO:0008006" key="4">
    <source>
        <dbReference type="Google" id="ProtNLM"/>
    </source>
</evidence>
<dbReference type="EMBL" id="SRYR01000015">
    <property type="protein sequence ID" value="TGY40258.1"/>
    <property type="molecule type" value="Genomic_DNA"/>
</dbReference>
<organism evidence="2 3">
    <name type="scientific">Clostridium sartagoforme</name>
    <dbReference type="NCBI Taxonomy" id="84031"/>
    <lineage>
        <taxon>Bacteria</taxon>
        <taxon>Bacillati</taxon>
        <taxon>Bacillota</taxon>
        <taxon>Clostridia</taxon>
        <taxon>Eubacteriales</taxon>
        <taxon>Clostridiaceae</taxon>
        <taxon>Clostridium</taxon>
    </lineage>
</organism>
<name>A0A4S2DE75_9CLOT</name>
<keyword evidence="1" id="KW-0472">Membrane</keyword>
<sequence length="112" mass="12729">MNFWIYLLIAEAIPLILFVLGGLYESNSTKYKENKISYKSIYADKDKTSFEYCNKVAAKLFGATGTLLFIVNAISLFLFGEGAITFVLLFSLFMVVLTKMMIDRLIKKKMGK</sequence>
<keyword evidence="3" id="KW-1185">Reference proteome</keyword>
<gene>
    <name evidence="2" type="ORF">E5347_15715</name>
</gene>
<comment type="caution">
    <text evidence="2">The sequence shown here is derived from an EMBL/GenBank/DDBJ whole genome shotgun (WGS) entry which is preliminary data.</text>
</comment>
<feature type="transmembrane region" description="Helical" evidence="1">
    <location>
        <begin position="56"/>
        <end position="77"/>
    </location>
</feature>
<accession>A0A4S2DE75</accession>